<dbReference type="OMA" id="GPCHDNG"/>
<name>A0A074ZBY7_AURSE</name>
<dbReference type="RefSeq" id="XP_013344519.1">
    <property type="nucleotide sequence ID" value="XM_013489065.1"/>
</dbReference>
<dbReference type="STRING" id="1043005.A0A074ZBY7"/>
<dbReference type="AlphaFoldDB" id="A0A074ZBY7"/>
<protein>
    <recommendedName>
        <fullName evidence="2">C3H1-type domain-containing protein</fullName>
    </recommendedName>
</protein>
<dbReference type="InterPro" id="IPR057654">
    <property type="entry name" value="Znf-CCCH_tandem"/>
</dbReference>
<keyword evidence="4" id="KW-1185">Reference proteome</keyword>
<keyword evidence="1" id="KW-0479">Metal-binding</keyword>
<feature type="zinc finger region" description="C3H1-type" evidence="1">
    <location>
        <begin position="423"/>
        <end position="450"/>
    </location>
</feature>
<accession>A0A074ZBY7</accession>
<dbReference type="PROSITE" id="PS50103">
    <property type="entry name" value="ZF_C3H1"/>
    <property type="match status" value="1"/>
</dbReference>
<dbReference type="GO" id="GO:0008270">
    <property type="term" value="F:zinc ion binding"/>
    <property type="evidence" value="ECO:0007669"/>
    <property type="project" value="UniProtKB-KW"/>
</dbReference>
<evidence type="ECO:0000256" key="1">
    <source>
        <dbReference type="PROSITE-ProRule" id="PRU00723"/>
    </source>
</evidence>
<dbReference type="OrthoDB" id="2270193at2759"/>
<dbReference type="Pfam" id="PF25540">
    <property type="entry name" value="DUF7923"/>
    <property type="match status" value="1"/>
</dbReference>
<gene>
    <name evidence="3" type="ORF">AUEXF2481DRAFT_28948</name>
</gene>
<dbReference type="SMART" id="SM00356">
    <property type="entry name" value="ZnF_C3H1"/>
    <property type="match status" value="1"/>
</dbReference>
<dbReference type="PANTHER" id="PTHR37543:SF1">
    <property type="entry name" value="CCCH ZINC FINGER DNA BINDING PROTEIN (AFU_ORTHOLOGUE AFUA_5G12760)"/>
    <property type="match status" value="1"/>
</dbReference>
<dbReference type="InterPro" id="IPR057683">
    <property type="entry name" value="DUF7923"/>
</dbReference>
<keyword evidence="1" id="KW-0863">Zinc-finger</keyword>
<keyword evidence="1" id="KW-0862">Zinc</keyword>
<dbReference type="Pfam" id="PF25543">
    <property type="entry name" value="zf-CCCH_tandem"/>
    <property type="match status" value="1"/>
</dbReference>
<evidence type="ECO:0000259" key="2">
    <source>
        <dbReference type="PROSITE" id="PS50103"/>
    </source>
</evidence>
<dbReference type="PANTHER" id="PTHR37543">
    <property type="entry name" value="CCCH ZINC FINGER DNA BINDING PROTEIN (AFU_ORTHOLOGUE AFUA_5G12760)"/>
    <property type="match status" value="1"/>
</dbReference>
<feature type="domain" description="C3H1-type" evidence="2">
    <location>
        <begin position="423"/>
        <end position="450"/>
    </location>
</feature>
<dbReference type="EMBL" id="KL584757">
    <property type="protein sequence ID" value="KEQ96246.1"/>
    <property type="molecule type" value="Genomic_DNA"/>
</dbReference>
<dbReference type="HOGENOM" id="CLU_031811_4_0_1"/>
<dbReference type="Proteomes" id="UP000030641">
    <property type="component" value="Unassembled WGS sequence"/>
</dbReference>
<dbReference type="Pfam" id="PF25542">
    <property type="entry name" value="zf-CCCH_12"/>
    <property type="match status" value="1"/>
</dbReference>
<dbReference type="InterPro" id="IPR000571">
    <property type="entry name" value="Znf_CCCH"/>
</dbReference>
<sequence>MNGSPSMDSGHTNGQSDHQSFLGHLENQLDGFRKSDAQRDALVQVGQALCFSTTTTQANSMTGSYPQTTRMNSLLGECGKPKLVTLNARSKQQIWVLYVQNYLCQKIVADNGQEASGFVLALIDGDGAIFHDYLYKAGSDGGADAAQELHDQIRAHVAECYPDRNTSGYDIMVQIFYNMEGLSHKLKSLGIFKNPNEMAPFARAFSLNKSLFSFIDVGSGKERADHKVRETLRLFLPNMQCKHVIFGGCHDNGYLPTLDPYKRDQNTAPRISLLETLPIQPGFTQLGFKVVQFPTVFRSEPLPDKSAIPAFFSPVVQNTAATQSTSALSSRSNSFATGGASVNTAPTPVQAVTSNAVQAATSNPSGDSSWATVGKNAPKTINIAAKKAPARKFILLNAYDERLDSILPKADQAATTRFTERVRTKKVCNNYHLNGKCKAGKYCDYDHGERLSPGEQLVLKHRARTRSCPDRGDCRDFDCTDGHVCPYGKDCYNDNCWFQEVHDVDTKVVSRIFESGEQEWNMK</sequence>
<reference evidence="3 4" key="1">
    <citation type="journal article" date="2014" name="BMC Genomics">
        <title>Genome sequencing of four Aureobasidium pullulans varieties: biotechnological potential, stress tolerance, and description of new species.</title>
        <authorList>
            <person name="Gostin Ar C."/>
            <person name="Ohm R.A."/>
            <person name="Kogej T."/>
            <person name="Sonjak S."/>
            <person name="Turk M."/>
            <person name="Zajc J."/>
            <person name="Zalar P."/>
            <person name="Grube M."/>
            <person name="Sun H."/>
            <person name="Han J."/>
            <person name="Sharma A."/>
            <person name="Chiniquy J."/>
            <person name="Ngan C.Y."/>
            <person name="Lipzen A."/>
            <person name="Barry K."/>
            <person name="Grigoriev I.V."/>
            <person name="Gunde-Cimerman N."/>
        </authorList>
    </citation>
    <scope>NUCLEOTIDE SEQUENCE [LARGE SCALE GENOMIC DNA]</scope>
    <source>
        <strain evidence="3 4">EXF-2481</strain>
    </source>
</reference>
<evidence type="ECO:0000313" key="3">
    <source>
        <dbReference type="EMBL" id="KEQ96246.1"/>
    </source>
</evidence>
<proteinExistence type="predicted"/>
<organism evidence="3 4">
    <name type="scientific">Aureobasidium subglaciale (strain EXF-2481)</name>
    <name type="common">Aureobasidium pullulans var. subglaciale</name>
    <dbReference type="NCBI Taxonomy" id="1043005"/>
    <lineage>
        <taxon>Eukaryota</taxon>
        <taxon>Fungi</taxon>
        <taxon>Dikarya</taxon>
        <taxon>Ascomycota</taxon>
        <taxon>Pezizomycotina</taxon>
        <taxon>Dothideomycetes</taxon>
        <taxon>Dothideomycetidae</taxon>
        <taxon>Dothideales</taxon>
        <taxon>Saccotheciaceae</taxon>
        <taxon>Aureobasidium</taxon>
    </lineage>
</organism>
<evidence type="ECO:0000313" key="4">
    <source>
        <dbReference type="Proteomes" id="UP000030641"/>
    </source>
</evidence>
<dbReference type="InParanoid" id="A0A074ZBY7"/>
<dbReference type="GeneID" id="25363826"/>